<name>A0A2G9GIS0_9LAMI</name>
<organism evidence="1 2">
    <name type="scientific">Handroanthus impetiginosus</name>
    <dbReference type="NCBI Taxonomy" id="429701"/>
    <lineage>
        <taxon>Eukaryota</taxon>
        <taxon>Viridiplantae</taxon>
        <taxon>Streptophyta</taxon>
        <taxon>Embryophyta</taxon>
        <taxon>Tracheophyta</taxon>
        <taxon>Spermatophyta</taxon>
        <taxon>Magnoliopsida</taxon>
        <taxon>eudicotyledons</taxon>
        <taxon>Gunneridae</taxon>
        <taxon>Pentapetalae</taxon>
        <taxon>asterids</taxon>
        <taxon>lamiids</taxon>
        <taxon>Lamiales</taxon>
        <taxon>Bignoniaceae</taxon>
        <taxon>Crescentiina</taxon>
        <taxon>Tabebuia alliance</taxon>
        <taxon>Handroanthus</taxon>
    </lineage>
</organism>
<reference evidence="2" key="1">
    <citation type="journal article" date="2018" name="Gigascience">
        <title>Genome assembly of the Pink Ipe (Handroanthus impetiginosus, Bignoniaceae), a highly valued, ecologically keystone Neotropical timber forest tree.</title>
        <authorList>
            <person name="Silva-Junior O.B."/>
            <person name="Grattapaglia D."/>
            <person name="Novaes E."/>
            <person name="Collevatti R.G."/>
        </authorList>
    </citation>
    <scope>NUCLEOTIDE SEQUENCE [LARGE SCALE GENOMIC DNA]</scope>
    <source>
        <strain evidence="2">cv. UFG-1</strain>
    </source>
</reference>
<gene>
    <name evidence="1" type="ORF">CDL12_22369</name>
</gene>
<keyword evidence="2" id="KW-1185">Reference proteome</keyword>
<protein>
    <recommendedName>
        <fullName evidence="3">VHS domain-containing protein</fullName>
    </recommendedName>
</protein>
<dbReference type="STRING" id="429701.A0A2G9GIS0"/>
<evidence type="ECO:0000313" key="2">
    <source>
        <dbReference type="Proteomes" id="UP000231279"/>
    </source>
</evidence>
<accession>A0A2G9GIS0</accession>
<evidence type="ECO:0000313" key="1">
    <source>
        <dbReference type="EMBL" id="PIN05095.1"/>
    </source>
</evidence>
<comment type="caution">
    <text evidence="1">The sequence shown here is derived from an EMBL/GenBank/DDBJ whole genome shotgun (WGS) entry which is preliminary data.</text>
</comment>
<dbReference type="Proteomes" id="UP000231279">
    <property type="component" value="Unassembled WGS sequence"/>
</dbReference>
<dbReference type="AlphaFoldDB" id="A0A2G9GIS0"/>
<dbReference type="PANTHER" id="PTHR21514">
    <property type="entry name" value="AP-4 COMPLEX ACCESSORY SUBUNIT TEPSIN"/>
    <property type="match status" value="1"/>
</dbReference>
<dbReference type="GO" id="GO:0032588">
    <property type="term" value="C:trans-Golgi network membrane"/>
    <property type="evidence" value="ECO:0007669"/>
    <property type="project" value="TreeGrafter"/>
</dbReference>
<sequence>MWQVRMKALCVLEAVMRKKDDEHFSVISSYFSDNRDVVIQCSESPQASLREKANKVLSLLGGEQSAGGITHEKNSANMPQPSMMPNLIDTGDSDDILAVKDAKKAESEPRATNAVISSAPLIDDLFGDNDDGGEITSGQKVDDDPFGDVSFHISKEKDHDVDLFSGPVVHKSEIKEVHVAAPKTQSEPFDLFNSSSEVFQEHKNPRVDVNNLMGSLSINGNDPFEKVNGSTVENGSEHVHSISNIRTDNKISHISNSEYASQAAGINAHPVFPSGAMGYNFSSGLTFNPALASHPMHYSSMGSLFAQQKFLATMSNFQQLGNLQSSTGINAAGSIGGNSPPFPDIFNRGVATQPPTSLMKDSKREETKAFDFISDHLAAARDQKRVI</sequence>
<dbReference type="OrthoDB" id="118154at2759"/>
<evidence type="ECO:0008006" key="3">
    <source>
        <dbReference type="Google" id="ProtNLM"/>
    </source>
</evidence>
<dbReference type="PANTHER" id="PTHR21514:SF0">
    <property type="entry name" value="AP-4 COMPLEX ACCESSORY SUBUNIT TEPSIN"/>
    <property type="match status" value="1"/>
</dbReference>
<proteinExistence type="predicted"/>
<dbReference type="EMBL" id="NKXS01004898">
    <property type="protein sequence ID" value="PIN05095.1"/>
    <property type="molecule type" value="Genomic_DNA"/>
</dbReference>
<dbReference type="InterPro" id="IPR039273">
    <property type="entry name" value="TEPSIN"/>
</dbReference>